<dbReference type="EMBL" id="GHES01039247">
    <property type="protein sequence ID" value="MPA69806.1"/>
    <property type="molecule type" value="Transcribed_RNA"/>
</dbReference>
<protein>
    <recommendedName>
        <fullName evidence="1">F-box domain-containing protein</fullName>
    </recommendedName>
</protein>
<dbReference type="Pfam" id="PF00646">
    <property type="entry name" value="F-box"/>
    <property type="match status" value="1"/>
</dbReference>
<name>A0A5B7BNX6_DAVIN</name>
<dbReference type="Pfam" id="PF07734">
    <property type="entry name" value="FBA_1"/>
    <property type="match status" value="1"/>
</dbReference>
<dbReference type="PANTHER" id="PTHR35546:SF115">
    <property type="entry name" value="F-BOX DOMAIN-CONTAINING PROTEIN"/>
    <property type="match status" value="1"/>
</dbReference>
<sequence length="368" mass="42853">MSDVLTEILFRLPAKSLGRFKSVSKHWLSLITDPHFRHRRNLNPPSVSGLFLHRCTLLPYRCHSCNLNDPEFCFIPLDDKNPIAAPFTLDDIEYNVYILQSCNGLLLCCSHPPPENHYILNPTTKQFTKLPQLDASSTCHFSLAFDPSKSPHYKVICFQQSKDSVRQFQIHIYSSETGTWRASGHPFMGCPSLLYYRGVFWNDAIHWIGSGGTSLYFNLDRESLQTMPMPRLYLEYKRKEVYFGESRGHLHLILDDSVSFCVYEMGRDYSWFVKYEVDLAQVFAAFPDLMISKKNHTEFSILSVVREENEQESFLVLHFPGKAIRYKFKDETFKKIFDFGPSGCISNSCTEHLRFRWFDVCHYIETLP</sequence>
<dbReference type="InterPro" id="IPR036047">
    <property type="entry name" value="F-box-like_dom_sf"/>
</dbReference>
<dbReference type="CDD" id="cd22157">
    <property type="entry name" value="F-box_AtFBW1-like"/>
    <property type="match status" value="1"/>
</dbReference>
<dbReference type="InterPro" id="IPR006527">
    <property type="entry name" value="F-box-assoc_dom_typ1"/>
</dbReference>
<feature type="domain" description="F-box" evidence="1">
    <location>
        <begin position="1"/>
        <end position="40"/>
    </location>
</feature>
<dbReference type="InterPro" id="IPR001810">
    <property type="entry name" value="F-box_dom"/>
</dbReference>
<dbReference type="SUPFAM" id="SSF81383">
    <property type="entry name" value="F-box domain"/>
    <property type="match status" value="1"/>
</dbReference>
<dbReference type="Gene3D" id="1.20.1280.50">
    <property type="match status" value="1"/>
</dbReference>
<organism evidence="2">
    <name type="scientific">Davidia involucrata</name>
    <name type="common">Dove tree</name>
    <dbReference type="NCBI Taxonomy" id="16924"/>
    <lineage>
        <taxon>Eukaryota</taxon>
        <taxon>Viridiplantae</taxon>
        <taxon>Streptophyta</taxon>
        <taxon>Embryophyta</taxon>
        <taxon>Tracheophyta</taxon>
        <taxon>Spermatophyta</taxon>
        <taxon>Magnoliopsida</taxon>
        <taxon>eudicotyledons</taxon>
        <taxon>Gunneridae</taxon>
        <taxon>Pentapetalae</taxon>
        <taxon>asterids</taxon>
        <taxon>Cornales</taxon>
        <taxon>Nyssaceae</taxon>
        <taxon>Davidia</taxon>
    </lineage>
</organism>
<dbReference type="InterPro" id="IPR017451">
    <property type="entry name" value="F-box-assoc_interact_dom"/>
</dbReference>
<reference evidence="2" key="1">
    <citation type="submission" date="2019-08" db="EMBL/GenBank/DDBJ databases">
        <title>Reference gene set and small RNA set construction with multiple tissues from Davidia involucrata Baill.</title>
        <authorList>
            <person name="Yang H."/>
            <person name="Zhou C."/>
            <person name="Li G."/>
            <person name="Wang J."/>
            <person name="Gao P."/>
            <person name="Wang M."/>
            <person name="Wang R."/>
            <person name="Zhao Y."/>
        </authorList>
    </citation>
    <scope>NUCLEOTIDE SEQUENCE</scope>
    <source>
        <tissue evidence="2">Mixed with DoveR01_LX</tissue>
    </source>
</reference>
<accession>A0A5B7BNX6</accession>
<dbReference type="InterPro" id="IPR055290">
    <property type="entry name" value="At3g26010-like"/>
</dbReference>
<proteinExistence type="predicted"/>
<evidence type="ECO:0000259" key="1">
    <source>
        <dbReference type="SMART" id="SM00256"/>
    </source>
</evidence>
<evidence type="ECO:0000313" key="2">
    <source>
        <dbReference type="EMBL" id="MPA69806.1"/>
    </source>
</evidence>
<dbReference type="AlphaFoldDB" id="A0A5B7BNX6"/>
<dbReference type="SMART" id="SM00256">
    <property type="entry name" value="FBOX"/>
    <property type="match status" value="1"/>
</dbReference>
<dbReference type="PANTHER" id="PTHR35546">
    <property type="entry name" value="F-BOX PROTEIN INTERACTION DOMAIN PROTEIN-RELATED"/>
    <property type="match status" value="1"/>
</dbReference>
<gene>
    <name evidence="2" type="ORF">Din_039247</name>
</gene>
<dbReference type="NCBIfam" id="TIGR01640">
    <property type="entry name" value="F_box_assoc_1"/>
    <property type="match status" value="1"/>
</dbReference>